<dbReference type="InterPro" id="IPR001128">
    <property type="entry name" value="Cyt_P450"/>
</dbReference>
<dbReference type="InterPro" id="IPR002401">
    <property type="entry name" value="Cyt_P450_E_grp-I"/>
</dbReference>
<dbReference type="PRINTS" id="PR00385">
    <property type="entry name" value="P450"/>
</dbReference>
<dbReference type="PRINTS" id="PR00463">
    <property type="entry name" value="EP450I"/>
</dbReference>
<name>A0A6A6UJD4_9PEZI</name>
<evidence type="ECO:0000256" key="4">
    <source>
        <dbReference type="ARBA" id="ARBA00023002"/>
    </source>
</evidence>
<evidence type="ECO:0000256" key="3">
    <source>
        <dbReference type="ARBA" id="ARBA00022723"/>
    </source>
</evidence>
<organism evidence="10 11">
    <name type="scientific">Microthyrium microscopicum</name>
    <dbReference type="NCBI Taxonomy" id="703497"/>
    <lineage>
        <taxon>Eukaryota</taxon>
        <taxon>Fungi</taxon>
        <taxon>Dikarya</taxon>
        <taxon>Ascomycota</taxon>
        <taxon>Pezizomycotina</taxon>
        <taxon>Dothideomycetes</taxon>
        <taxon>Dothideomycetes incertae sedis</taxon>
        <taxon>Microthyriales</taxon>
        <taxon>Microthyriaceae</taxon>
        <taxon>Microthyrium</taxon>
    </lineage>
</organism>
<dbReference type="PROSITE" id="PS00086">
    <property type="entry name" value="CYTOCHROME_P450"/>
    <property type="match status" value="1"/>
</dbReference>
<evidence type="ECO:0000313" key="11">
    <source>
        <dbReference type="Proteomes" id="UP000799302"/>
    </source>
</evidence>
<keyword evidence="6 8" id="KW-0503">Monooxygenase</keyword>
<evidence type="ECO:0000256" key="8">
    <source>
        <dbReference type="RuleBase" id="RU000461"/>
    </source>
</evidence>
<dbReference type="Gene3D" id="1.10.630.10">
    <property type="entry name" value="Cytochrome P450"/>
    <property type="match status" value="1"/>
</dbReference>
<evidence type="ECO:0000256" key="2">
    <source>
        <dbReference type="ARBA" id="ARBA00010617"/>
    </source>
</evidence>
<keyword evidence="7 8" id="KW-0349">Heme</keyword>
<evidence type="ECO:0000256" key="1">
    <source>
        <dbReference type="ARBA" id="ARBA00001971"/>
    </source>
</evidence>
<dbReference type="GO" id="GO:0016705">
    <property type="term" value="F:oxidoreductase activity, acting on paired donors, with incorporation or reduction of molecular oxygen"/>
    <property type="evidence" value="ECO:0007669"/>
    <property type="project" value="InterPro"/>
</dbReference>
<keyword evidence="3 7" id="KW-0479">Metal-binding</keyword>
<feature type="transmembrane region" description="Helical" evidence="9">
    <location>
        <begin position="49"/>
        <end position="66"/>
    </location>
</feature>
<evidence type="ECO:0000256" key="6">
    <source>
        <dbReference type="ARBA" id="ARBA00023033"/>
    </source>
</evidence>
<dbReference type="CDD" id="cd11063">
    <property type="entry name" value="CYP52"/>
    <property type="match status" value="1"/>
</dbReference>
<reference evidence="10" key="1">
    <citation type="journal article" date="2020" name="Stud. Mycol.">
        <title>101 Dothideomycetes genomes: a test case for predicting lifestyles and emergence of pathogens.</title>
        <authorList>
            <person name="Haridas S."/>
            <person name="Albert R."/>
            <person name="Binder M."/>
            <person name="Bloem J."/>
            <person name="Labutti K."/>
            <person name="Salamov A."/>
            <person name="Andreopoulos B."/>
            <person name="Baker S."/>
            <person name="Barry K."/>
            <person name="Bills G."/>
            <person name="Bluhm B."/>
            <person name="Cannon C."/>
            <person name="Castanera R."/>
            <person name="Culley D."/>
            <person name="Daum C."/>
            <person name="Ezra D."/>
            <person name="Gonzalez J."/>
            <person name="Henrissat B."/>
            <person name="Kuo A."/>
            <person name="Liang C."/>
            <person name="Lipzen A."/>
            <person name="Lutzoni F."/>
            <person name="Magnuson J."/>
            <person name="Mondo S."/>
            <person name="Nolan M."/>
            <person name="Ohm R."/>
            <person name="Pangilinan J."/>
            <person name="Park H.-J."/>
            <person name="Ramirez L."/>
            <person name="Alfaro M."/>
            <person name="Sun H."/>
            <person name="Tritt A."/>
            <person name="Yoshinaga Y."/>
            <person name="Zwiers L.-H."/>
            <person name="Turgeon B."/>
            <person name="Goodwin S."/>
            <person name="Spatafora J."/>
            <person name="Crous P."/>
            <person name="Grigoriev I."/>
        </authorList>
    </citation>
    <scope>NUCLEOTIDE SEQUENCE</scope>
    <source>
        <strain evidence="10">CBS 115976</strain>
    </source>
</reference>
<keyword evidence="5 7" id="KW-0408">Iron</keyword>
<keyword evidence="4 8" id="KW-0560">Oxidoreductase</keyword>
<evidence type="ECO:0000256" key="7">
    <source>
        <dbReference type="PIRSR" id="PIRSR602401-1"/>
    </source>
</evidence>
<dbReference type="SUPFAM" id="SSF48264">
    <property type="entry name" value="Cytochrome P450"/>
    <property type="match status" value="1"/>
</dbReference>
<comment type="similarity">
    <text evidence="2 8">Belongs to the cytochrome P450 family.</text>
</comment>
<keyword evidence="11" id="KW-1185">Reference proteome</keyword>
<dbReference type="OrthoDB" id="1470350at2759"/>
<dbReference type="AlphaFoldDB" id="A0A6A6UJD4"/>
<evidence type="ECO:0000256" key="9">
    <source>
        <dbReference type="SAM" id="Phobius"/>
    </source>
</evidence>
<dbReference type="PANTHER" id="PTHR24287:SF5">
    <property type="entry name" value="P450, PUTATIVE (EUROFUNG)-RELATED"/>
    <property type="match status" value="1"/>
</dbReference>
<dbReference type="InterPro" id="IPR017972">
    <property type="entry name" value="Cyt_P450_CS"/>
</dbReference>
<sequence length="517" mass="59212">MIEEVIKSFTFVQWALVTLGAFVVYDFVKKVRKDSKIRRLGGRAPMRKGWLPFGLDIAYSSLMSLLRNETVEHIGWIMKKFGNKNHPYTVEFQVAGQRIVMTADHENIKAILATQFNDYGKGPKFNEDFHDFLGDSIFTTDGEIWHNSRQLIRPQFIKDRLSDIQIFERHSKLLVPLLGAGSGKTVDVLDLFFRFTLDASTDFLLGRSVESLSHPQTQFAEAFNDVQHTQSMIVRVNDLNWMIPRRKFKQNLKVMNDFVEPFIESALALSADELEKRTKSDEGYTFLHAIAGYTRERKVLRDQLVAILLAGRDTTACTLSWLFYELSLKPEVVKKLRAEIMSRVGPTNEPSYEDLKSMKYMQHCLNEILRIYPIVPFNVRVALKDTTLPHGGGADGLQPIGILEGTPVGYSTYLMQHREDIYPSVESGFPPIEEFVPERWDNWTPKAWTYVPFNGGPRICIGQQFALTEMGYTITRILQRYSSIQNRMSEPPMLKADIVLQPGSGVQLAFFEDEKSQ</sequence>
<keyword evidence="9" id="KW-1133">Transmembrane helix</keyword>
<keyword evidence="9" id="KW-0472">Membrane</keyword>
<gene>
    <name evidence="10" type="ORF">BT63DRAFT_432292</name>
</gene>
<dbReference type="PANTHER" id="PTHR24287">
    <property type="entry name" value="P450, PUTATIVE (EUROFUNG)-RELATED"/>
    <property type="match status" value="1"/>
</dbReference>
<evidence type="ECO:0000313" key="10">
    <source>
        <dbReference type="EMBL" id="KAF2671178.1"/>
    </source>
</evidence>
<dbReference type="InterPro" id="IPR047146">
    <property type="entry name" value="Cyt_P450_E_CYP52_fungi"/>
</dbReference>
<keyword evidence="9" id="KW-0812">Transmembrane</keyword>
<dbReference type="InterPro" id="IPR036396">
    <property type="entry name" value="Cyt_P450_sf"/>
</dbReference>
<proteinExistence type="inferred from homology"/>
<dbReference type="GO" id="GO:0020037">
    <property type="term" value="F:heme binding"/>
    <property type="evidence" value="ECO:0007669"/>
    <property type="project" value="InterPro"/>
</dbReference>
<dbReference type="GO" id="GO:0004497">
    <property type="term" value="F:monooxygenase activity"/>
    <property type="evidence" value="ECO:0007669"/>
    <property type="project" value="UniProtKB-KW"/>
</dbReference>
<dbReference type="EMBL" id="MU004233">
    <property type="protein sequence ID" value="KAF2671178.1"/>
    <property type="molecule type" value="Genomic_DNA"/>
</dbReference>
<evidence type="ECO:0000256" key="5">
    <source>
        <dbReference type="ARBA" id="ARBA00023004"/>
    </source>
</evidence>
<comment type="cofactor">
    <cofactor evidence="1 7">
        <name>heme</name>
        <dbReference type="ChEBI" id="CHEBI:30413"/>
    </cofactor>
</comment>
<feature type="binding site" description="axial binding residue" evidence="7">
    <location>
        <position position="460"/>
    </location>
    <ligand>
        <name>heme</name>
        <dbReference type="ChEBI" id="CHEBI:30413"/>
    </ligand>
    <ligandPart>
        <name>Fe</name>
        <dbReference type="ChEBI" id="CHEBI:18248"/>
    </ligandPart>
</feature>
<dbReference type="Proteomes" id="UP000799302">
    <property type="component" value="Unassembled WGS sequence"/>
</dbReference>
<dbReference type="Pfam" id="PF00067">
    <property type="entry name" value="p450"/>
    <property type="match status" value="1"/>
</dbReference>
<accession>A0A6A6UJD4</accession>
<feature type="transmembrane region" description="Helical" evidence="9">
    <location>
        <begin position="6"/>
        <end position="28"/>
    </location>
</feature>
<dbReference type="GO" id="GO:0005506">
    <property type="term" value="F:iron ion binding"/>
    <property type="evidence" value="ECO:0007669"/>
    <property type="project" value="InterPro"/>
</dbReference>
<protein>
    <submittedName>
        <fullName evidence="10">Cytochrome P450 alkane hydroxylase-like protein</fullName>
    </submittedName>
</protein>